<dbReference type="Gramene" id="RZC75635">
    <property type="protein sequence ID" value="RZC75635"/>
    <property type="gene ID" value="C5167_051114"/>
</dbReference>
<dbReference type="SUPFAM" id="SSF51735">
    <property type="entry name" value="NAD(P)-binding Rossmann-fold domains"/>
    <property type="match status" value="1"/>
</dbReference>
<name>A0A4Y7KUR1_PAPSO</name>
<dbReference type="Pfam" id="PF00670">
    <property type="entry name" value="AdoHcyase_NAD"/>
    <property type="match status" value="1"/>
</dbReference>
<protein>
    <recommendedName>
        <fullName evidence="2">S-adenosyl-L-homocysteine hydrolase NAD binding domain-containing protein</fullName>
    </recommendedName>
</protein>
<evidence type="ECO:0000259" key="2">
    <source>
        <dbReference type="Pfam" id="PF00670"/>
    </source>
</evidence>
<dbReference type="AlphaFoldDB" id="A0A4Y7KUR1"/>
<comment type="pathway">
    <text evidence="1">Amino-acid biosynthesis.</text>
</comment>
<dbReference type="InterPro" id="IPR036291">
    <property type="entry name" value="NAD(P)-bd_dom_sf"/>
</dbReference>
<dbReference type="Proteomes" id="UP000316621">
    <property type="component" value="Chromosome 8"/>
</dbReference>
<keyword evidence="4" id="KW-1185">Reference proteome</keyword>
<accession>A0A4Y7KUR1</accession>
<reference evidence="3 4" key="1">
    <citation type="journal article" date="2018" name="Science">
        <title>The opium poppy genome and morphinan production.</title>
        <authorList>
            <person name="Guo L."/>
            <person name="Winzer T."/>
            <person name="Yang X."/>
            <person name="Li Y."/>
            <person name="Ning Z."/>
            <person name="He Z."/>
            <person name="Teodor R."/>
            <person name="Lu Y."/>
            <person name="Bowser T.A."/>
            <person name="Graham I.A."/>
            <person name="Ye K."/>
        </authorList>
    </citation>
    <scope>NUCLEOTIDE SEQUENCE [LARGE SCALE GENOMIC DNA]</scope>
    <source>
        <strain evidence="4">cv. HN1</strain>
        <tissue evidence="3">Leaves</tissue>
    </source>
</reference>
<feature type="domain" description="S-adenosyl-L-homocysteine hydrolase NAD binding" evidence="2">
    <location>
        <begin position="83"/>
        <end position="111"/>
    </location>
</feature>
<gene>
    <name evidence="3" type="ORF">C5167_051114</name>
</gene>
<dbReference type="InterPro" id="IPR015878">
    <property type="entry name" value="Ado_hCys_hydrolase_NAD-bd"/>
</dbReference>
<evidence type="ECO:0000313" key="4">
    <source>
        <dbReference type="Proteomes" id="UP000316621"/>
    </source>
</evidence>
<organism evidence="3 4">
    <name type="scientific">Papaver somniferum</name>
    <name type="common">Opium poppy</name>
    <dbReference type="NCBI Taxonomy" id="3469"/>
    <lineage>
        <taxon>Eukaryota</taxon>
        <taxon>Viridiplantae</taxon>
        <taxon>Streptophyta</taxon>
        <taxon>Embryophyta</taxon>
        <taxon>Tracheophyta</taxon>
        <taxon>Spermatophyta</taxon>
        <taxon>Magnoliopsida</taxon>
        <taxon>Ranunculales</taxon>
        <taxon>Papaveraceae</taxon>
        <taxon>Papaveroideae</taxon>
        <taxon>Papaver</taxon>
    </lineage>
</organism>
<dbReference type="EMBL" id="CM010722">
    <property type="protein sequence ID" value="RZC75635.1"/>
    <property type="molecule type" value="Genomic_DNA"/>
</dbReference>
<evidence type="ECO:0000256" key="1">
    <source>
        <dbReference type="ARBA" id="ARBA00029440"/>
    </source>
</evidence>
<proteinExistence type="predicted"/>
<evidence type="ECO:0000313" key="3">
    <source>
        <dbReference type="EMBL" id="RZC75635.1"/>
    </source>
</evidence>
<sequence>MNVEMMNIQIEMLRRHPNSRALDVYKEVEELLKEEPHVEFSGEELEKEHTAEGVQAAESFVVLEGYNWDLGGNHNWKLDFRYLYGCRFSLADGLMRVTDVMVDGKIVVAAG</sequence>